<organism evidence="1">
    <name type="scientific">Tanacetum cinerariifolium</name>
    <name type="common">Dalmatian daisy</name>
    <name type="synonym">Chrysanthemum cinerariifolium</name>
    <dbReference type="NCBI Taxonomy" id="118510"/>
    <lineage>
        <taxon>Eukaryota</taxon>
        <taxon>Viridiplantae</taxon>
        <taxon>Streptophyta</taxon>
        <taxon>Embryophyta</taxon>
        <taxon>Tracheophyta</taxon>
        <taxon>Spermatophyta</taxon>
        <taxon>Magnoliopsida</taxon>
        <taxon>eudicotyledons</taxon>
        <taxon>Gunneridae</taxon>
        <taxon>Pentapetalae</taxon>
        <taxon>asterids</taxon>
        <taxon>campanulids</taxon>
        <taxon>Asterales</taxon>
        <taxon>Asteraceae</taxon>
        <taxon>Asteroideae</taxon>
        <taxon>Anthemideae</taxon>
        <taxon>Anthemidinae</taxon>
        <taxon>Tanacetum</taxon>
    </lineage>
</organism>
<comment type="caution">
    <text evidence="1">The sequence shown here is derived from an EMBL/GenBank/DDBJ whole genome shotgun (WGS) entry which is preliminary data.</text>
</comment>
<gene>
    <name evidence="1" type="ORF">Tci_288021</name>
</gene>
<protein>
    <submittedName>
        <fullName evidence="1">Uncharacterized protein</fullName>
    </submittedName>
</protein>
<dbReference type="AlphaFoldDB" id="A0A699H3K6"/>
<dbReference type="EMBL" id="BKCJ010092717">
    <property type="protein sequence ID" value="GEX16046.1"/>
    <property type="molecule type" value="Genomic_DNA"/>
</dbReference>
<accession>A0A699H3K6</accession>
<proteinExistence type="predicted"/>
<reference evidence="1" key="1">
    <citation type="journal article" date="2019" name="Sci. Rep.">
        <title>Draft genome of Tanacetum cinerariifolium, the natural source of mosquito coil.</title>
        <authorList>
            <person name="Yamashiro T."/>
            <person name="Shiraishi A."/>
            <person name="Satake H."/>
            <person name="Nakayama K."/>
        </authorList>
    </citation>
    <scope>NUCLEOTIDE SEQUENCE</scope>
</reference>
<name>A0A699H3K6_TANCI</name>
<sequence>MPKKLFVTLFDHLHEAMADLLPTIVNKHIKEQVEKQVPKQVYNQVPIYVAEGLILERQKTKEEAEKMIAKAILQEHASVRSYMLGHILHVHPAYHKQPLRLNNNIRCSLRDFRFRKTVCRTPAVRPRDQDDPYDDAHLEGRKVQSGRRHQNMKHMFLESHRLDRIMNRNKVHQHQVSDYAETWLLWSLSVFIRSLVIWERVHDFQLGIKSYQQKVNLTAPTISFPEVKKHEMLSIIYEPMHGIIYKNSKKEKRVIRHSKIHKFCDETLNRVLEGLKSYNNDVRDGYNQRDLTKDEVKYLKLFE</sequence>
<evidence type="ECO:0000313" key="1">
    <source>
        <dbReference type="EMBL" id="GEX16046.1"/>
    </source>
</evidence>